<proteinExistence type="predicted"/>
<reference evidence="1 2" key="1">
    <citation type="submission" date="2018-03" db="EMBL/GenBank/DDBJ databases">
        <title>Bioinformatic expansion and discovery of thiopeptide antibiotics.</title>
        <authorList>
            <person name="Schwalen C.J."/>
            <person name="Hudson G.A."/>
            <person name="Mitchell D.A."/>
        </authorList>
    </citation>
    <scope>NUCLEOTIDE SEQUENCE [LARGE SCALE GENOMIC DNA]</scope>
    <source>
        <strain evidence="1 2">NRRL 8041</strain>
    </source>
</reference>
<keyword evidence="2" id="KW-1185">Reference proteome</keyword>
<evidence type="ECO:0008006" key="3">
    <source>
        <dbReference type="Google" id="ProtNLM"/>
    </source>
</evidence>
<evidence type="ECO:0000313" key="1">
    <source>
        <dbReference type="EMBL" id="PYC63422.1"/>
    </source>
</evidence>
<name>A0A318NAJ9_9ACTN</name>
<organism evidence="1 2">
    <name type="scientific">Micromonospora arborensis</name>
    <dbReference type="NCBI Taxonomy" id="2116518"/>
    <lineage>
        <taxon>Bacteria</taxon>
        <taxon>Bacillati</taxon>
        <taxon>Actinomycetota</taxon>
        <taxon>Actinomycetes</taxon>
        <taxon>Micromonosporales</taxon>
        <taxon>Micromonosporaceae</taxon>
        <taxon>Micromonospora</taxon>
    </lineage>
</organism>
<protein>
    <recommendedName>
        <fullName evidence="3">L-2-amino-thiazoline-4-carboxylic acid hydrolase</fullName>
    </recommendedName>
</protein>
<evidence type="ECO:0000313" key="2">
    <source>
        <dbReference type="Proteomes" id="UP000248333"/>
    </source>
</evidence>
<dbReference type="AlphaFoldDB" id="A0A318NAJ9"/>
<gene>
    <name evidence="1" type="ORF">C7C45_31765</name>
</gene>
<sequence>MAESAKVLETEGLSAEHRTRLWQRRLFEGEAGLTRYLAANGSAEDVAAWLRLRGEIFADLPGQSAPDPAGWQRVFFRAQALMERFVVGRFGHDGLAGWTNAIAQVYRLVEPDFGGGAADPIRRFARQAELYASEYAVTQAEPEQATIEISHCAIWDYRERARARGVVLTLKSPCEFCTLATSANLEAKGYRSTFELLNHPSGPGCRWQATKPSGQESSCAG</sequence>
<accession>A0A318NAJ9</accession>
<dbReference type="Proteomes" id="UP000248333">
    <property type="component" value="Unassembled WGS sequence"/>
</dbReference>
<comment type="caution">
    <text evidence="1">The sequence shown here is derived from an EMBL/GenBank/DDBJ whole genome shotgun (WGS) entry which is preliminary data.</text>
</comment>
<dbReference type="EMBL" id="PYBV01000062">
    <property type="protein sequence ID" value="PYC63422.1"/>
    <property type="molecule type" value="Genomic_DNA"/>
</dbReference>